<protein>
    <submittedName>
        <fullName evidence="1">Uncharacterized protein</fullName>
    </submittedName>
</protein>
<organism evidence="1 2">
    <name type="scientific">Siminovitchia terrae</name>
    <name type="common">Bacillus terrae</name>
    <dbReference type="NCBI Taxonomy" id="1914933"/>
    <lineage>
        <taxon>Bacteria</taxon>
        <taxon>Bacillati</taxon>
        <taxon>Bacillota</taxon>
        <taxon>Bacilli</taxon>
        <taxon>Bacillales</taxon>
        <taxon>Bacillaceae</taxon>
        <taxon>Siminovitchia</taxon>
    </lineage>
</organism>
<name>A0ABQ4KU24_SIMTE</name>
<sequence>MFFVKMIGESGKDTVSPLYTIRVQGLTELDFNFIQQKSPTSVSGEMNAYWYSIPPAE</sequence>
<reference evidence="1 2" key="1">
    <citation type="submission" date="2021-03" db="EMBL/GenBank/DDBJ databases">
        <title>Antimicrobial resistance genes in bacteria isolated from Japanese honey, and their potential for conferring macrolide and lincosamide resistance in the American foulbrood pathogen Paenibacillus larvae.</title>
        <authorList>
            <person name="Okamoto M."/>
            <person name="Kumagai M."/>
            <person name="Kanamori H."/>
            <person name="Takamatsu D."/>
        </authorList>
    </citation>
    <scope>NUCLEOTIDE SEQUENCE [LARGE SCALE GENOMIC DNA]</scope>
    <source>
        <strain evidence="1 2">J6TS1</strain>
    </source>
</reference>
<gene>
    <name evidence="1" type="ORF">J6TS1_14150</name>
</gene>
<keyword evidence="2" id="KW-1185">Reference proteome</keyword>
<evidence type="ECO:0000313" key="2">
    <source>
        <dbReference type="Proteomes" id="UP000680670"/>
    </source>
</evidence>
<accession>A0ABQ4KU24</accession>
<proteinExistence type="predicted"/>
<evidence type="ECO:0000313" key="1">
    <source>
        <dbReference type="EMBL" id="GIN95545.1"/>
    </source>
</evidence>
<dbReference type="EMBL" id="BORJ01000003">
    <property type="protein sequence ID" value="GIN95545.1"/>
    <property type="molecule type" value="Genomic_DNA"/>
</dbReference>
<dbReference type="Proteomes" id="UP000680670">
    <property type="component" value="Unassembled WGS sequence"/>
</dbReference>
<comment type="caution">
    <text evidence="1">The sequence shown here is derived from an EMBL/GenBank/DDBJ whole genome shotgun (WGS) entry which is preliminary data.</text>
</comment>